<evidence type="ECO:0000313" key="1">
    <source>
        <dbReference type="EMBL" id="GGF82097.1"/>
    </source>
</evidence>
<comment type="caution">
    <text evidence="1">The sequence shown here is derived from an EMBL/GenBank/DDBJ whole genome shotgun (WGS) entry which is preliminary data.</text>
</comment>
<protein>
    <submittedName>
        <fullName evidence="1">Uncharacterized protein</fullName>
    </submittedName>
</protein>
<sequence length="44" mass="4956">MNHKLSGKPGAVQFQAVARALPDSVEPVRLYESYLSNFRFSMGR</sequence>
<name>A0ABQ1VNA3_9RHOB</name>
<dbReference type="Proteomes" id="UP000640509">
    <property type="component" value="Unassembled WGS sequence"/>
</dbReference>
<gene>
    <name evidence="1" type="ORF">GCM10011402_38360</name>
</gene>
<organism evidence="1 2">
    <name type="scientific">Paracoccus acridae</name>
    <dbReference type="NCBI Taxonomy" id="1795310"/>
    <lineage>
        <taxon>Bacteria</taxon>
        <taxon>Pseudomonadati</taxon>
        <taxon>Pseudomonadota</taxon>
        <taxon>Alphaproteobacteria</taxon>
        <taxon>Rhodobacterales</taxon>
        <taxon>Paracoccaceae</taxon>
        <taxon>Paracoccus</taxon>
    </lineage>
</organism>
<keyword evidence="2" id="KW-1185">Reference proteome</keyword>
<dbReference type="EMBL" id="BMIV01000047">
    <property type="protein sequence ID" value="GGF82097.1"/>
    <property type="molecule type" value="Genomic_DNA"/>
</dbReference>
<evidence type="ECO:0000313" key="2">
    <source>
        <dbReference type="Proteomes" id="UP000640509"/>
    </source>
</evidence>
<reference evidence="2" key="1">
    <citation type="journal article" date="2019" name="Int. J. Syst. Evol. Microbiol.">
        <title>The Global Catalogue of Microorganisms (GCM) 10K type strain sequencing project: providing services to taxonomists for standard genome sequencing and annotation.</title>
        <authorList>
            <consortium name="The Broad Institute Genomics Platform"/>
            <consortium name="The Broad Institute Genome Sequencing Center for Infectious Disease"/>
            <person name="Wu L."/>
            <person name="Ma J."/>
        </authorList>
    </citation>
    <scope>NUCLEOTIDE SEQUENCE [LARGE SCALE GENOMIC DNA]</scope>
    <source>
        <strain evidence="2">CGMCC 1.15419</strain>
    </source>
</reference>
<proteinExistence type="predicted"/>
<accession>A0ABQ1VNA3</accession>